<protein>
    <recommendedName>
        <fullName evidence="4">MARCKS-like protein</fullName>
    </recommendedName>
</protein>
<gene>
    <name evidence="2" type="ORF">PQR62_23195</name>
</gene>
<sequence>MSELNTKQPVPPSGKIDQEDEGYIDSTEGQLDRSKPAKHEDSSGIPRKGEQHPEEPQIAIGKP</sequence>
<evidence type="ECO:0008006" key="4">
    <source>
        <dbReference type="Google" id="ProtNLM"/>
    </source>
</evidence>
<dbReference type="RefSeq" id="WP_408160439.1">
    <property type="nucleotide sequence ID" value="NZ_JAQQFM010000013.1"/>
</dbReference>
<organism evidence="2 3">
    <name type="scientific">Herbaspirillum lusitanum</name>
    <dbReference type="NCBI Taxonomy" id="213312"/>
    <lineage>
        <taxon>Bacteria</taxon>
        <taxon>Pseudomonadati</taxon>
        <taxon>Pseudomonadota</taxon>
        <taxon>Betaproteobacteria</taxon>
        <taxon>Burkholderiales</taxon>
        <taxon>Oxalobacteraceae</taxon>
        <taxon>Herbaspirillum</taxon>
    </lineage>
</organism>
<comment type="caution">
    <text evidence="2">The sequence shown here is derived from an EMBL/GenBank/DDBJ whole genome shotgun (WGS) entry which is preliminary data.</text>
</comment>
<evidence type="ECO:0000313" key="3">
    <source>
        <dbReference type="Proteomes" id="UP001629246"/>
    </source>
</evidence>
<proteinExistence type="predicted"/>
<evidence type="ECO:0000313" key="2">
    <source>
        <dbReference type="EMBL" id="MFL9927197.1"/>
    </source>
</evidence>
<feature type="compositionally biased region" description="Basic and acidic residues" evidence="1">
    <location>
        <begin position="30"/>
        <end position="55"/>
    </location>
</feature>
<name>A0ABW9AIA7_9BURK</name>
<feature type="region of interest" description="Disordered" evidence="1">
    <location>
        <begin position="1"/>
        <end position="63"/>
    </location>
</feature>
<evidence type="ECO:0000256" key="1">
    <source>
        <dbReference type="SAM" id="MobiDB-lite"/>
    </source>
</evidence>
<keyword evidence="3" id="KW-1185">Reference proteome</keyword>
<reference evidence="2 3" key="1">
    <citation type="journal article" date="2024" name="Chem. Sci.">
        <title>Discovery of megapolipeptins by genome mining of a Burkholderiales bacteria collection.</title>
        <authorList>
            <person name="Paulo B.S."/>
            <person name="Recchia M.J.J."/>
            <person name="Lee S."/>
            <person name="Fergusson C.H."/>
            <person name="Romanowski S.B."/>
            <person name="Hernandez A."/>
            <person name="Krull N."/>
            <person name="Liu D.Y."/>
            <person name="Cavanagh H."/>
            <person name="Bos A."/>
            <person name="Gray C.A."/>
            <person name="Murphy B.T."/>
            <person name="Linington R.G."/>
            <person name="Eustaquio A.S."/>
        </authorList>
    </citation>
    <scope>NUCLEOTIDE SEQUENCE [LARGE SCALE GENOMIC DNA]</scope>
    <source>
        <strain evidence="2 3">RL21-008-BIB-A</strain>
    </source>
</reference>
<dbReference type="Proteomes" id="UP001629246">
    <property type="component" value="Unassembled WGS sequence"/>
</dbReference>
<accession>A0ABW9AIA7</accession>
<dbReference type="EMBL" id="JAQQFM010000013">
    <property type="protein sequence ID" value="MFL9927197.1"/>
    <property type="molecule type" value="Genomic_DNA"/>
</dbReference>